<evidence type="ECO:0000256" key="6">
    <source>
        <dbReference type="ARBA" id="ARBA00022723"/>
    </source>
</evidence>
<gene>
    <name evidence="11" type="ORF">HMPREF9333_01415</name>
</gene>
<keyword evidence="4" id="KW-0963">Cytoplasm</keyword>
<comment type="similarity">
    <text evidence="2">Belongs to the TsaE family.</text>
</comment>
<keyword evidence="6" id="KW-0479">Metal-binding</keyword>
<dbReference type="PATRIC" id="fig|679200.3.peg.1503"/>
<protein>
    <recommendedName>
        <fullName evidence="3">tRNA threonylcarbamoyladenosine biosynthesis protein TsaE</fullName>
    </recommendedName>
    <alternativeName>
        <fullName evidence="10">t(6)A37 threonylcarbamoyladenosine biosynthesis protein TsaE</fullName>
    </alternativeName>
</protein>
<name>G5GIM5_9FIRM</name>
<dbReference type="GO" id="GO:0046872">
    <property type="term" value="F:metal ion binding"/>
    <property type="evidence" value="ECO:0007669"/>
    <property type="project" value="UniProtKB-KW"/>
</dbReference>
<keyword evidence="7" id="KW-0547">Nucleotide-binding</keyword>
<dbReference type="NCBIfam" id="TIGR00150">
    <property type="entry name" value="T6A_YjeE"/>
    <property type="match status" value="1"/>
</dbReference>
<proteinExistence type="inferred from homology"/>
<evidence type="ECO:0000313" key="11">
    <source>
        <dbReference type="EMBL" id="EHI55279.1"/>
    </source>
</evidence>
<dbReference type="OrthoDB" id="9815896at2"/>
<accession>G5GIM5</accession>
<evidence type="ECO:0000256" key="4">
    <source>
        <dbReference type="ARBA" id="ARBA00022490"/>
    </source>
</evidence>
<dbReference type="RefSeq" id="WP_005541035.1">
    <property type="nucleotide sequence ID" value="NZ_JH378833.1"/>
</dbReference>
<dbReference type="Pfam" id="PF02367">
    <property type="entry name" value="TsaE"/>
    <property type="match status" value="1"/>
</dbReference>
<evidence type="ECO:0000256" key="8">
    <source>
        <dbReference type="ARBA" id="ARBA00022840"/>
    </source>
</evidence>
<dbReference type="AlphaFoldDB" id="G5GIM5"/>
<dbReference type="SUPFAM" id="SSF52540">
    <property type="entry name" value="P-loop containing nucleoside triphosphate hydrolases"/>
    <property type="match status" value="1"/>
</dbReference>
<comment type="subcellular location">
    <subcellularLocation>
        <location evidence="1">Cytoplasm</location>
    </subcellularLocation>
</comment>
<evidence type="ECO:0000313" key="12">
    <source>
        <dbReference type="Proteomes" id="UP000003011"/>
    </source>
</evidence>
<evidence type="ECO:0000256" key="10">
    <source>
        <dbReference type="ARBA" id="ARBA00032441"/>
    </source>
</evidence>
<evidence type="ECO:0000256" key="1">
    <source>
        <dbReference type="ARBA" id="ARBA00004496"/>
    </source>
</evidence>
<reference evidence="11 12" key="1">
    <citation type="submission" date="2011-08" db="EMBL/GenBank/DDBJ databases">
        <title>The Genome Sequence of Johnsonella ignava ATCC 51276.</title>
        <authorList>
            <consortium name="The Broad Institute Genome Sequencing Platform"/>
            <person name="Earl A."/>
            <person name="Ward D."/>
            <person name="Feldgarden M."/>
            <person name="Gevers D."/>
            <person name="Izard J."/>
            <person name="Blanton J.M."/>
            <person name="Baranova O.V."/>
            <person name="Dewhirst F.E."/>
            <person name="Young S.K."/>
            <person name="Zeng Q."/>
            <person name="Gargeya S."/>
            <person name="Fitzgerald M."/>
            <person name="Haas B."/>
            <person name="Abouelleil A."/>
            <person name="Alvarado L."/>
            <person name="Arachchi H.M."/>
            <person name="Berlin A."/>
            <person name="Brown A."/>
            <person name="Chapman S.B."/>
            <person name="Chen Z."/>
            <person name="Dunbar C."/>
            <person name="Freedman E."/>
            <person name="Gearin G."/>
            <person name="Gellesch M."/>
            <person name="Goldberg J."/>
            <person name="Griggs A."/>
            <person name="Gujja S."/>
            <person name="Heiman D."/>
            <person name="Howarth C."/>
            <person name="Larson L."/>
            <person name="Lui A."/>
            <person name="MacDonald P.J.P."/>
            <person name="Montmayeur A."/>
            <person name="Murphy C."/>
            <person name="Neiman D."/>
            <person name="Pearson M."/>
            <person name="Priest M."/>
            <person name="Roberts A."/>
            <person name="Saif S."/>
            <person name="Shea T."/>
            <person name="Shenoy N."/>
            <person name="Sisk P."/>
            <person name="Stolte C."/>
            <person name="Sykes S."/>
            <person name="Wortman J."/>
            <person name="Nusbaum C."/>
            <person name="Birren B."/>
        </authorList>
    </citation>
    <scope>NUCLEOTIDE SEQUENCE [LARGE SCALE GENOMIC DNA]</scope>
    <source>
        <strain evidence="11 12">ATCC 51276</strain>
    </source>
</reference>
<evidence type="ECO:0000256" key="9">
    <source>
        <dbReference type="ARBA" id="ARBA00022842"/>
    </source>
</evidence>
<dbReference type="Gene3D" id="3.40.50.300">
    <property type="entry name" value="P-loop containing nucleotide triphosphate hydrolases"/>
    <property type="match status" value="1"/>
</dbReference>
<sequence length="141" mass="16019">MIYDSFSYENTLRFAYDFSKYIKGGTVICLDGEIGAGKTVFAKGFALGLGIDDDIVSPTFTIMQVYDGGRLPLYHFDAYRISDSDEMYEIGFEDYLFGSGVCIIEWSELIENIIPDFAIKIRIDRDVQKGLDYRRITVEGL</sequence>
<dbReference type="PANTHER" id="PTHR33540">
    <property type="entry name" value="TRNA THREONYLCARBAMOYLADENOSINE BIOSYNTHESIS PROTEIN TSAE"/>
    <property type="match status" value="1"/>
</dbReference>
<dbReference type="EMBL" id="ACZL01000023">
    <property type="protein sequence ID" value="EHI55279.1"/>
    <property type="molecule type" value="Genomic_DNA"/>
</dbReference>
<dbReference type="InterPro" id="IPR003442">
    <property type="entry name" value="T6A_TsaE"/>
</dbReference>
<dbReference type="eggNOG" id="COG0802">
    <property type="taxonomic scope" value="Bacteria"/>
</dbReference>
<keyword evidence="8" id="KW-0067">ATP-binding</keyword>
<keyword evidence="9" id="KW-0460">Magnesium</keyword>
<dbReference type="STRING" id="679200.HMPREF9333_01415"/>
<dbReference type="GO" id="GO:0005524">
    <property type="term" value="F:ATP binding"/>
    <property type="evidence" value="ECO:0007669"/>
    <property type="project" value="UniProtKB-KW"/>
</dbReference>
<dbReference type="Proteomes" id="UP000003011">
    <property type="component" value="Unassembled WGS sequence"/>
</dbReference>
<dbReference type="HOGENOM" id="CLU_087829_5_0_9"/>
<evidence type="ECO:0000256" key="3">
    <source>
        <dbReference type="ARBA" id="ARBA00019010"/>
    </source>
</evidence>
<keyword evidence="5" id="KW-0819">tRNA processing</keyword>
<dbReference type="PANTHER" id="PTHR33540:SF2">
    <property type="entry name" value="TRNA THREONYLCARBAMOYLADENOSINE BIOSYNTHESIS PROTEIN TSAE"/>
    <property type="match status" value="1"/>
</dbReference>
<dbReference type="GO" id="GO:0002949">
    <property type="term" value="P:tRNA threonylcarbamoyladenosine modification"/>
    <property type="evidence" value="ECO:0007669"/>
    <property type="project" value="InterPro"/>
</dbReference>
<dbReference type="InterPro" id="IPR027417">
    <property type="entry name" value="P-loop_NTPase"/>
</dbReference>
<comment type="caution">
    <text evidence="11">The sequence shown here is derived from an EMBL/GenBank/DDBJ whole genome shotgun (WGS) entry which is preliminary data.</text>
</comment>
<organism evidence="11 12">
    <name type="scientific">Johnsonella ignava ATCC 51276</name>
    <dbReference type="NCBI Taxonomy" id="679200"/>
    <lineage>
        <taxon>Bacteria</taxon>
        <taxon>Bacillati</taxon>
        <taxon>Bacillota</taxon>
        <taxon>Clostridia</taxon>
        <taxon>Lachnospirales</taxon>
        <taxon>Lachnospiraceae</taxon>
        <taxon>Johnsonella</taxon>
    </lineage>
</organism>
<evidence type="ECO:0000256" key="5">
    <source>
        <dbReference type="ARBA" id="ARBA00022694"/>
    </source>
</evidence>
<evidence type="ECO:0000256" key="2">
    <source>
        <dbReference type="ARBA" id="ARBA00007599"/>
    </source>
</evidence>
<evidence type="ECO:0000256" key="7">
    <source>
        <dbReference type="ARBA" id="ARBA00022741"/>
    </source>
</evidence>
<keyword evidence="12" id="KW-1185">Reference proteome</keyword>
<dbReference type="GO" id="GO:0005737">
    <property type="term" value="C:cytoplasm"/>
    <property type="evidence" value="ECO:0007669"/>
    <property type="project" value="UniProtKB-SubCell"/>
</dbReference>